<dbReference type="InterPro" id="IPR011990">
    <property type="entry name" value="TPR-like_helical_dom_sf"/>
</dbReference>
<dbReference type="InterPro" id="IPR011662">
    <property type="entry name" value="Secretin/TonB_short_N"/>
</dbReference>
<sequence length="621" mass="68442">MLKWLEKTKPAVFSAFCISFILLASFAKSETTVSYEITAVESSLSDSTLTYTIKGASKPVYTVTERFAPFRVVVDIAGGVFSETVPAATTMIPENPFCSLDIEDLAQTEPPIKRFVFKLADSHDYKVDDSGDGLGLTFAPAAPDGSETTGTMKGTVLTNFQIASTPKSTTVSIVANGTIENYTVDSIGSGPKDPPRMFIDIDDVAVNELVKEKKIGSTSLDRIRVAPRGNGVRIVFDSATDNPLVYSVTPDPNGLTVVIDETANIAAAGDAATADASTIDQLISSSERLLNEDSNGSSVSAKVAELRDDFTFAGYQKQRVSFDFYKIDIHNVFRLFRQITGLNIIIDEDVKGSLTLALDDVPWDFALDIILNLMELKKEEKFNTLVIYPAKKEFIWPTRAEDNLAFEADVAVIQEEALIVEQETSQTKEIMMAKELMVKAQKAEKREKFEDAASFYEQAFELWPENNKIANRLSSLYLVHMGMNAKALFYAKKSLEIAPNDTSAALYAGIGSANMQRISEAREYFTQSISGSPPMKEALLSYAAFSENNGLNDAALKLLDKYHSFYGETVDTMIAKARILDRLGLRKDAADQYLALLASGYQLRPDLRQYIQDRLADKDLK</sequence>
<evidence type="ECO:0000256" key="2">
    <source>
        <dbReference type="ARBA" id="ARBA00023136"/>
    </source>
</evidence>
<dbReference type="GO" id="GO:0019867">
    <property type="term" value="C:outer membrane"/>
    <property type="evidence" value="ECO:0007669"/>
    <property type="project" value="InterPro"/>
</dbReference>
<protein>
    <submittedName>
        <fullName evidence="6">Type IV pilus assembly protein PilQ</fullName>
    </submittedName>
</protein>
<dbReference type="STRING" id="91360.SAMN05660330_02653"/>
<dbReference type="Gene3D" id="2.60.40.3500">
    <property type="match status" value="1"/>
</dbReference>
<keyword evidence="2" id="KW-0472">Membrane</keyword>
<feature type="domain" description="Secretin/TonB short N-terminal" evidence="5">
    <location>
        <begin position="342"/>
        <end position="390"/>
    </location>
</feature>
<dbReference type="Gene3D" id="1.25.40.10">
    <property type="entry name" value="Tetratricopeptide repeat domain"/>
    <property type="match status" value="1"/>
</dbReference>
<dbReference type="Gene3D" id="3.30.1370.130">
    <property type="match status" value="1"/>
</dbReference>
<dbReference type="InterPro" id="IPR021731">
    <property type="entry name" value="AMIN_dom"/>
</dbReference>
<dbReference type="Pfam" id="PF11741">
    <property type="entry name" value="AMIN"/>
    <property type="match status" value="1"/>
</dbReference>
<organism evidence="6 7">
    <name type="scientific">Desulforhopalus singaporensis</name>
    <dbReference type="NCBI Taxonomy" id="91360"/>
    <lineage>
        <taxon>Bacteria</taxon>
        <taxon>Pseudomonadati</taxon>
        <taxon>Thermodesulfobacteriota</taxon>
        <taxon>Desulfobulbia</taxon>
        <taxon>Desulfobulbales</taxon>
        <taxon>Desulfocapsaceae</taxon>
        <taxon>Desulforhopalus</taxon>
    </lineage>
</organism>
<gene>
    <name evidence="6" type="ORF">SAMN05660330_02653</name>
</gene>
<feature type="chain" id="PRO_5011782022" evidence="4">
    <location>
        <begin position="30"/>
        <end position="621"/>
    </location>
</feature>
<accession>A0A1H0SE79</accession>
<feature type="signal peptide" evidence="4">
    <location>
        <begin position="1"/>
        <end position="29"/>
    </location>
</feature>
<dbReference type="EMBL" id="FNJI01000018">
    <property type="protein sequence ID" value="SDP39997.1"/>
    <property type="molecule type" value="Genomic_DNA"/>
</dbReference>
<dbReference type="SMART" id="SM00965">
    <property type="entry name" value="STN"/>
    <property type="match status" value="1"/>
</dbReference>
<evidence type="ECO:0000259" key="5">
    <source>
        <dbReference type="SMART" id="SM00965"/>
    </source>
</evidence>
<dbReference type="SUPFAM" id="SSF48452">
    <property type="entry name" value="TPR-like"/>
    <property type="match status" value="1"/>
</dbReference>
<dbReference type="RefSeq" id="WP_092223601.1">
    <property type="nucleotide sequence ID" value="NZ_FNJI01000018.1"/>
</dbReference>
<dbReference type="PANTHER" id="PTHR30604">
    <property type="entry name" value="PROTEIN TRANSPORT PROTEIN HOFQ"/>
    <property type="match status" value="1"/>
</dbReference>
<dbReference type="InterPro" id="IPR051808">
    <property type="entry name" value="Type_IV_pilus_biogenesis"/>
</dbReference>
<dbReference type="AlphaFoldDB" id="A0A1H0SE79"/>
<keyword evidence="1" id="KW-0813">Transport</keyword>
<evidence type="ECO:0000256" key="3">
    <source>
        <dbReference type="ARBA" id="ARBA00023237"/>
    </source>
</evidence>
<keyword evidence="4" id="KW-0732">Signal</keyword>
<evidence type="ECO:0000256" key="1">
    <source>
        <dbReference type="ARBA" id="ARBA00022448"/>
    </source>
</evidence>
<dbReference type="PANTHER" id="PTHR30604:SF1">
    <property type="entry name" value="DNA UTILIZATION PROTEIN HOFQ"/>
    <property type="match status" value="1"/>
</dbReference>
<evidence type="ECO:0000313" key="6">
    <source>
        <dbReference type="EMBL" id="SDP39997.1"/>
    </source>
</evidence>
<proteinExistence type="predicted"/>
<dbReference type="OrthoDB" id="9775455at2"/>
<dbReference type="Proteomes" id="UP000199073">
    <property type="component" value="Unassembled WGS sequence"/>
</dbReference>
<keyword evidence="3" id="KW-0998">Cell outer membrane</keyword>
<evidence type="ECO:0000256" key="4">
    <source>
        <dbReference type="SAM" id="SignalP"/>
    </source>
</evidence>
<keyword evidence="7" id="KW-1185">Reference proteome</keyword>
<name>A0A1H0SE79_9BACT</name>
<evidence type="ECO:0000313" key="7">
    <source>
        <dbReference type="Proteomes" id="UP000199073"/>
    </source>
</evidence>
<reference evidence="6 7" key="1">
    <citation type="submission" date="2016-10" db="EMBL/GenBank/DDBJ databases">
        <authorList>
            <person name="de Groot N.N."/>
        </authorList>
    </citation>
    <scope>NUCLEOTIDE SEQUENCE [LARGE SCALE GENOMIC DNA]</scope>
    <source>
        <strain evidence="6 7">DSM 12130</strain>
    </source>
</reference>